<feature type="transmembrane region" description="Helical" evidence="7">
    <location>
        <begin position="125"/>
        <end position="146"/>
    </location>
</feature>
<protein>
    <recommendedName>
        <fullName evidence="8">TRAP C4-dicarboxylate transport system permease DctM subunit domain-containing protein</fullName>
    </recommendedName>
</protein>
<evidence type="ECO:0000256" key="3">
    <source>
        <dbReference type="ARBA" id="ARBA00022519"/>
    </source>
</evidence>
<dbReference type="InterPro" id="IPR004681">
    <property type="entry name" value="TRAP_DctM"/>
</dbReference>
<gene>
    <name evidence="9" type="ORF">S06H3_35623</name>
</gene>
<evidence type="ECO:0000259" key="8">
    <source>
        <dbReference type="Pfam" id="PF06808"/>
    </source>
</evidence>
<evidence type="ECO:0000256" key="2">
    <source>
        <dbReference type="ARBA" id="ARBA00022475"/>
    </source>
</evidence>
<organism evidence="9">
    <name type="scientific">marine sediment metagenome</name>
    <dbReference type="NCBI Taxonomy" id="412755"/>
    <lineage>
        <taxon>unclassified sequences</taxon>
        <taxon>metagenomes</taxon>
        <taxon>ecological metagenomes</taxon>
    </lineage>
</organism>
<reference evidence="9" key="1">
    <citation type="journal article" date="2014" name="Front. Microbiol.">
        <title>High frequency of phylogenetically diverse reductive dehalogenase-homologous genes in deep subseafloor sedimentary metagenomes.</title>
        <authorList>
            <person name="Kawai M."/>
            <person name="Futagami T."/>
            <person name="Toyoda A."/>
            <person name="Takaki Y."/>
            <person name="Nishi S."/>
            <person name="Hori S."/>
            <person name="Arai W."/>
            <person name="Tsubouchi T."/>
            <person name="Morono Y."/>
            <person name="Uchiyama I."/>
            <person name="Ito T."/>
            <person name="Fujiyama A."/>
            <person name="Inagaki F."/>
            <person name="Takami H."/>
        </authorList>
    </citation>
    <scope>NUCLEOTIDE SEQUENCE</scope>
    <source>
        <strain evidence="9">Expedition CK06-06</strain>
    </source>
</reference>
<keyword evidence="2" id="KW-1003">Cell membrane</keyword>
<feature type="transmembrane region" description="Helical" evidence="7">
    <location>
        <begin position="222"/>
        <end position="243"/>
    </location>
</feature>
<evidence type="ECO:0000256" key="5">
    <source>
        <dbReference type="ARBA" id="ARBA00022989"/>
    </source>
</evidence>
<feature type="transmembrane region" description="Helical" evidence="7">
    <location>
        <begin position="153"/>
        <end position="171"/>
    </location>
</feature>
<comment type="subcellular location">
    <subcellularLocation>
        <location evidence="1">Cell inner membrane</location>
        <topology evidence="1">Multi-pass membrane protein</topology>
    </subcellularLocation>
</comment>
<proteinExistence type="predicted"/>
<dbReference type="EMBL" id="BARV01021508">
    <property type="protein sequence ID" value="GAI24472.1"/>
    <property type="molecule type" value="Genomic_DNA"/>
</dbReference>
<dbReference type="PANTHER" id="PTHR33362:SF5">
    <property type="entry name" value="C4-DICARBOXYLATE TRAP TRANSPORTER LARGE PERMEASE PROTEIN DCTM"/>
    <property type="match status" value="1"/>
</dbReference>
<dbReference type="AlphaFoldDB" id="X1LYQ5"/>
<dbReference type="PANTHER" id="PTHR33362">
    <property type="entry name" value="SIALIC ACID TRAP TRANSPORTER PERMEASE PROTEIN SIAT-RELATED"/>
    <property type="match status" value="1"/>
</dbReference>
<feature type="transmembrane region" description="Helical" evidence="7">
    <location>
        <begin position="62"/>
        <end position="80"/>
    </location>
</feature>
<evidence type="ECO:0000313" key="9">
    <source>
        <dbReference type="EMBL" id="GAI24472.1"/>
    </source>
</evidence>
<evidence type="ECO:0000256" key="6">
    <source>
        <dbReference type="ARBA" id="ARBA00023136"/>
    </source>
</evidence>
<comment type="caution">
    <text evidence="9">The sequence shown here is derived from an EMBL/GenBank/DDBJ whole genome shotgun (WGS) entry which is preliminary data.</text>
</comment>
<keyword evidence="4 7" id="KW-0812">Transmembrane</keyword>
<dbReference type="GO" id="GO:0005886">
    <property type="term" value="C:plasma membrane"/>
    <property type="evidence" value="ECO:0007669"/>
    <property type="project" value="UniProtKB-SubCell"/>
</dbReference>
<evidence type="ECO:0000256" key="1">
    <source>
        <dbReference type="ARBA" id="ARBA00004429"/>
    </source>
</evidence>
<dbReference type="InterPro" id="IPR010656">
    <property type="entry name" value="DctM"/>
</dbReference>
<feature type="transmembrane region" description="Helical" evidence="7">
    <location>
        <begin position="37"/>
        <end position="56"/>
    </location>
</feature>
<feature type="transmembrane region" description="Helical" evidence="7">
    <location>
        <begin position="92"/>
        <end position="113"/>
    </location>
</feature>
<feature type="domain" description="TRAP C4-dicarboxylate transport system permease DctM subunit" evidence="8">
    <location>
        <begin position="2"/>
        <end position="239"/>
    </location>
</feature>
<evidence type="ECO:0000256" key="7">
    <source>
        <dbReference type="SAM" id="Phobius"/>
    </source>
</evidence>
<dbReference type="Pfam" id="PF06808">
    <property type="entry name" value="DctM"/>
    <property type="match status" value="1"/>
</dbReference>
<keyword evidence="6 7" id="KW-0472">Membrane</keyword>
<keyword evidence="3" id="KW-0997">Cell inner membrane</keyword>
<keyword evidence="5 7" id="KW-1133">Transmembrane helix</keyword>
<feature type="non-terminal residue" evidence="9">
    <location>
        <position position="1"/>
    </location>
</feature>
<evidence type="ECO:0000256" key="4">
    <source>
        <dbReference type="ARBA" id="ARBA00022692"/>
    </source>
</evidence>
<accession>X1LYQ5</accession>
<sequence length="248" mass="26781">LLMMAVIYIQSRRDPALIAASRDVQVTFREKLISLKGTLEVILLFILVIGGIYGGIFTPVEAGAIGAAGSLLIGLARRMITRQNFGEALLDAARICGMLLPMLIGVGFMQAFLGQSHLPIMLGDYIVALGVSRWLVFGFIVVIYIILGCIMNIIPAVLMSLPIFMPMVLALGFDPIWFGVIMVLMVMIGQITPPVGIACFVVKGMAGEDVSLSTVFRGILPLWGCMVAALVLLALFPQIAMFLPNLMH</sequence>
<dbReference type="GO" id="GO:0022857">
    <property type="term" value="F:transmembrane transporter activity"/>
    <property type="evidence" value="ECO:0007669"/>
    <property type="project" value="TreeGrafter"/>
</dbReference>
<feature type="transmembrane region" description="Helical" evidence="7">
    <location>
        <begin position="177"/>
        <end position="202"/>
    </location>
</feature>
<name>X1LYQ5_9ZZZZ</name>